<dbReference type="Proteomes" id="UP000236928">
    <property type="component" value="Unassembled WGS sequence"/>
</dbReference>
<dbReference type="OrthoDB" id="342883at2759"/>
<keyword evidence="3" id="KW-1185">Reference proteome</keyword>
<feature type="compositionally biased region" description="Polar residues" evidence="1">
    <location>
        <begin position="160"/>
        <end position="182"/>
    </location>
</feature>
<evidence type="ECO:0000313" key="3">
    <source>
        <dbReference type="Proteomes" id="UP000236928"/>
    </source>
</evidence>
<reference evidence="2 3" key="1">
    <citation type="submission" date="2014-04" db="EMBL/GenBank/DDBJ databases">
        <title>Comparative Genomics of Cryptosporidium Species.</title>
        <authorList>
            <person name="Silva J.C."/>
            <person name="Su Q."/>
            <person name="Chalmers R."/>
            <person name="Chibucos M.C."/>
            <person name="Elwin K."/>
            <person name="Godinez A."/>
            <person name="Guo F."/>
            <person name="Huynh K."/>
            <person name="Orvis J."/>
            <person name="Ott S."/>
            <person name="Sadzewicz L."/>
            <person name="Sengamalay N."/>
            <person name="Shetty A."/>
            <person name="Sun M."/>
            <person name="Tallon L."/>
            <person name="Xiao L."/>
            <person name="Zhang H."/>
            <person name="Fraser C.M."/>
            <person name="Zhu G."/>
            <person name="Kissinger J."/>
            <person name="Widmer G."/>
        </authorList>
    </citation>
    <scope>NUCLEOTIDE SEQUENCE [LARGE SCALE GENOMIC DNA]</scope>
    <source>
        <strain evidence="2 3">UKMEL1</strain>
    </source>
</reference>
<comment type="caution">
    <text evidence="2">The sequence shown here is derived from an EMBL/GenBank/DDBJ whole genome shotgun (WGS) entry which is preliminary data.</text>
</comment>
<feature type="compositionally biased region" description="Basic and acidic residues" evidence="1">
    <location>
        <begin position="132"/>
        <end position="159"/>
    </location>
</feature>
<evidence type="ECO:0000313" key="2">
    <source>
        <dbReference type="EMBL" id="POM85239.1"/>
    </source>
</evidence>
<evidence type="ECO:0000256" key="1">
    <source>
        <dbReference type="SAM" id="MobiDB-lite"/>
    </source>
</evidence>
<dbReference type="AlphaFoldDB" id="A0A2P4Z5G6"/>
<dbReference type="VEuPathDB" id="CryptoDB:CmeUKMEL1_16425"/>
<accession>A0A2P4Z5G6</accession>
<protein>
    <submittedName>
        <fullName evidence="2">Uncharacterized protein</fullName>
    </submittedName>
</protein>
<proteinExistence type="predicted"/>
<organism evidence="2 3">
    <name type="scientific">Cryptosporidium meleagridis</name>
    <dbReference type="NCBI Taxonomy" id="93969"/>
    <lineage>
        <taxon>Eukaryota</taxon>
        <taxon>Sar</taxon>
        <taxon>Alveolata</taxon>
        <taxon>Apicomplexa</taxon>
        <taxon>Conoidasida</taxon>
        <taxon>Coccidia</taxon>
        <taxon>Eucoccidiorida</taxon>
        <taxon>Eimeriorina</taxon>
        <taxon>Cryptosporidiidae</taxon>
        <taxon>Cryptosporidium</taxon>
    </lineage>
</organism>
<gene>
    <name evidence="2" type="ORF">CmeUKMEL1_16425</name>
</gene>
<dbReference type="EMBL" id="JIBK01000050">
    <property type="protein sequence ID" value="POM85239.1"/>
    <property type="molecule type" value="Genomic_DNA"/>
</dbReference>
<name>A0A2P4Z5G6_9CRYT</name>
<feature type="region of interest" description="Disordered" evidence="1">
    <location>
        <begin position="112"/>
        <end position="227"/>
    </location>
</feature>
<sequence>MDIHKNEVSLSPLNSLSAQLDSNTNKENHFDVKNQKSQCINDNTEVNMKHEDFEKSNIKKKYKKNLIWDGPRWDLAHFDPTMSARERKKLVYYEALFNKLENDVVLRCNEHNNKNLKNSNQKRRVRNNTLDSSRKTESNDLKGMKEQHKSDIDLGDSSKSDNYSKTNQEKLVNSHNSNQNGILLTPDRNFSRSENTISPTVVEPGKCNKLNADSQTPANERESSSIRRSNDWRVKLLNKRCSLQVTPYRGANT</sequence>